<name>D5ZTZ0_STRV1</name>
<dbReference type="EMBL" id="DS999641">
    <property type="protein sequence ID" value="EFE64824.2"/>
    <property type="molecule type" value="Genomic_DNA"/>
</dbReference>
<evidence type="ECO:0000256" key="1">
    <source>
        <dbReference type="SAM" id="MobiDB-lite"/>
    </source>
</evidence>
<feature type="region of interest" description="Disordered" evidence="1">
    <location>
        <begin position="1"/>
        <end position="25"/>
    </location>
</feature>
<protein>
    <submittedName>
        <fullName evidence="2">Predicted protein</fullName>
    </submittedName>
</protein>
<evidence type="ECO:0000313" key="2">
    <source>
        <dbReference type="EMBL" id="EFE64824.2"/>
    </source>
</evidence>
<proteinExistence type="predicted"/>
<organism evidence="2 3">
    <name type="scientific">Streptomyces viridosporus (strain ATCC 14672 / DSM 40746 / JCM 4963 / KCTC 9882 / NRRL B-12104 / FH 1290)</name>
    <name type="common">Streptomyces ghanaensis</name>
    <dbReference type="NCBI Taxonomy" id="566461"/>
    <lineage>
        <taxon>Bacteria</taxon>
        <taxon>Bacillati</taxon>
        <taxon>Actinomycetota</taxon>
        <taxon>Actinomycetes</taxon>
        <taxon>Kitasatosporales</taxon>
        <taxon>Streptomycetaceae</taxon>
        <taxon>Streptomyces</taxon>
    </lineage>
</organism>
<accession>D5ZTZ0</accession>
<gene>
    <name evidence="2" type="ORF">SSFG_00081</name>
</gene>
<sequence>MSLSHVPGRKEANVPRPSSAEEDVLVSGSRRIVLDDLGLVPAGAACSADDRDGPVGPRHIDTTVAAHRTPDGIRDLVVQLTHSLAPGTTPPRGRHVHHVTAVARPVGHLLAHGTDISWA</sequence>
<dbReference type="AlphaFoldDB" id="D5ZTZ0"/>
<dbReference type="Proteomes" id="UP000003824">
    <property type="component" value="Unassembled WGS sequence"/>
</dbReference>
<reference evidence="3" key="1">
    <citation type="submission" date="2008-12" db="EMBL/GenBank/DDBJ databases">
        <title>Annotation of Streptomyces ghanaensis ATCC 14672.</title>
        <authorList>
            <consortium name="The Broad Institute Genome Sequencing Platform"/>
            <consortium name="Broad Institute Microbial Sequencing Center"/>
            <person name="Fischbach M."/>
            <person name="Ward D."/>
            <person name="Young S."/>
            <person name="Kodira C.D."/>
            <person name="Zeng Q."/>
            <person name="Koehrsen M."/>
            <person name="Godfrey P."/>
            <person name="Alvarado L."/>
            <person name="Berlin A.M."/>
            <person name="Borenstein D."/>
            <person name="Chen Z."/>
            <person name="Engels R."/>
            <person name="Freedman E."/>
            <person name="Gellesch M."/>
            <person name="Goldberg J."/>
            <person name="Griggs A."/>
            <person name="Gujja S."/>
            <person name="Heiman D.I."/>
            <person name="Hepburn T.A."/>
            <person name="Howarth C."/>
            <person name="Jen D."/>
            <person name="Larson L."/>
            <person name="Lewis B."/>
            <person name="Mehta T."/>
            <person name="Park D."/>
            <person name="Pearson M."/>
            <person name="Roberts A."/>
            <person name="Saif S."/>
            <person name="Shea T.D."/>
            <person name="Shenoy N."/>
            <person name="Sisk P."/>
            <person name="Stolte C."/>
            <person name="Sykes S.N."/>
            <person name="Walk T."/>
            <person name="White J."/>
            <person name="Yandava C."/>
            <person name="Straight P."/>
            <person name="Clardy J."/>
            <person name="Hung D."/>
            <person name="Kolter R."/>
            <person name="Mekalanos J."/>
            <person name="Walker S."/>
            <person name="Walsh C.T."/>
            <person name="Wieland B.L.C."/>
            <person name="Ilzarbe M."/>
            <person name="Galagan J."/>
            <person name="Nusbaum C."/>
            <person name="Birren B."/>
        </authorList>
    </citation>
    <scope>NUCLEOTIDE SEQUENCE [LARGE SCALE GENOMIC DNA]</scope>
    <source>
        <strain evidence="3">ATCC 14672 / DSM 40746 / JCM 4963 / KCTC 9882 / NRRL B-12104 / FH 1290</strain>
    </source>
</reference>
<evidence type="ECO:0000313" key="3">
    <source>
        <dbReference type="Proteomes" id="UP000003824"/>
    </source>
</evidence>